<sequence length="116" mass="13081">MNNLPVFNFKNSSDSMTINVEKSGTQTTSYIRPLLVLDSSAINQENVELQSGASVIEKLRTAERLDFDQLRDVRVGYEMTDEDDQPGLVTFEPAWYVFGDNRWQKVPSGGGTNEME</sequence>
<proteinExistence type="predicted"/>
<reference evidence="2" key="1">
    <citation type="submission" date="2022-06" db="EMBL/GenBank/DDBJ databases">
        <title>Alkalicoccobacillus porphyridii sp. nov., isolated from a marine red alga, Porphyridium purpureum and reclassification of Shouchella plakortidis and Shouchella gibsonii as Alkalicoccobacillus plakortidis comb. nov. and Alkalicoccobacillus gibsonii comb. nov.</title>
        <authorList>
            <person name="Kim K.H."/>
            <person name="Lee J.K."/>
            <person name="Han D.M."/>
            <person name="Baek J.H."/>
            <person name="Jeon C.O."/>
        </authorList>
    </citation>
    <scope>NUCLEOTIDE SEQUENCE</scope>
    <source>
        <strain evidence="2">DSM 19153</strain>
    </source>
</reference>
<dbReference type="InterPro" id="IPR009996">
    <property type="entry name" value="YycH"/>
</dbReference>
<dbReference type="Gene3D" id="3.10.450.310">
    <property type="match status" value="1"/>
</dbReference>
<protein>
    <submittedName>
        <fullName evidence="2">YycH family regulatory protein</fullName>
    </submittedName>
</protein>
<evidence type="ECO:0000313" key="2">
    <source>
        <dbReference type="EMBL" id="MCM2676428.1"/>
    </source>
</evidence>
<dbReference type="EMBL" id="JAMQJY010000001">
    <property type="protein sequence ID" value="MCM2676428.1"/>
    <property type="molecule type" value="Genomic_DNA"/>
</dbReference>
<gene>
    <name evidence="2" type="ORF">NDM98_13645</name>
</gene>
<comment type="caution">
    <text evidence="2">The sequence shown here is derived from an EMBL/GenBank/DDBJ whole genome shotgun (WGS) entry which is preliminary data.</text>
</comment>
<keyword evidence="3" id="KW-1185">Reference proteome</keyword>
<dbReference type="Proteomes" id="UP001203665">
    <property type="component" value="Unassembled WGS sequence"/>
</dbReference>
<organism evidence="2 3">
    <name type="scientific">Alkalicoccobacillus plakortidis</name>
    <dbReference type="NCBI Taxonomy" id="444060"/>
    <lineage>
        <taxon>Bacteria</taxon>
        <taxon>Bacillati</taxon>
        <taxon>Bacillota</taxon>
        <taxon>Bacilli</taxon>
        <taxon>Bacillales</taxon>
        <taxon>Bacillaceae</taxon>
        <taxon>Alkalicoccobacillus</taxon>
    </lineage>
</organism>
<dbReference type="RefSeq" id="WP_251608558.1">
    <property type="nucleotide sequence ID" value="NZ_JAMQJY010000001.1"/>
</dbReference>
<accession>A0ABT0XKJ5</accession>
<evidence type="ECO:0000313" key="3">
    <source>
        <dbReference type="Proteomes" id="UP001203665"/>
    </source>
</evidence>
<dbReference type="Pfam" id="PF07435">
    <property type="entry name" value="YycH"/>
    <property type="match status" value="1"/>
</dbReference>
<name>A0ABT0XKJ5_9BACI</name>
<feature type="domain" description="Regulatory protein YycH" evidence="1">
    <location>
        <begin position="1"/>
        <end position="107"/>
    </location>
</feature>
<evidence type="ECO:0000259" key="1">
    <source>
        <dbReference type="Pfam" id="PF07435"/>
    </source>
</evidence>